<comment type="caution">
    <text evidence="1">The sequence shown here is derived from an EMBL/GenBank/DDBJ whole genome shotgun (WGS) entry which is preliminary data.</text>
</comment>
<dbReference type="PATRIC" id="fig|2198.3.peg.597"/>
<evidence type="ECO:0000313" key="4">
    <source>
        <dbReference type="Proteomes" id="UP000054598"/>
    </source>
</evidence>
<protein>
    <submittedName>
        <fullName evidence="1">Uncharacterized protein</fullName>
    </submittedName>
</protein>
<evidence type="ECO:0000313" key="1">
    <source>
        <dbReference type="EMBL" id="KUK59890.1"/>
    </source>
</evidence>
<organism evidence="1 3">
    <name type="scientific">Methanoculleus marisnigri</name>
    <dbReference type="NCBI Taxonomy" id="2198"/>
    <lineage>
        <taxon>Archaea</taxon>
        <taxon>Methanobacteriati</taxon>
        <taxon>Methanobacteriota</taxon>
        <taxon>Stenosarchaea group</taxon>
        <taxon>Methanomicrobia</taxon>
        <taxon>Methanomicrobiales</taxon>
        <taxon>Methanomicrobiaceae</taxon>
        <taxon>Methanoculleus</taxon>
    </lineage>
</organism>
<dbReference type="Proteomes" id="UP000054323">
    <property type="component" value="Unassembled WGS sequence"/>
</dbReference>
<accession>A0A117LPE6</accession>
<sequence>MTGGGFGYCNPAARRQWPPVWGPIGGYRVPYSPYPGPVYGLGRGGAATGWRPWPRLRWGTGPRMAVLVATG</sequence>
<dbReference type="AlphaFoldDB" id="A0A117LPE6"/>
<reference evidence="3 4" key="2">
    <citation type="journal article" date="2015" name="MBio">
        <title>Genome-Resolved Metagenomic Analysis Reveals Roles for Candidate Phyla and Other Microbial Community Members in Biogeochemical Transformations in Oil Reservoirs.</title>
        <authorList>
            <person name="Hu P."/>
            <person name="Tom L."/>
            <person name="Singh A."/>
            <person name="Thomas B.C."/>
            <person name="Baker B.J."/>
            <person name="Piceno Y.M."/>
            <person name="Andersen G.L."/>
            <person name="Banfield J.F."/>
        </authorList>
    </citation>
    <scope>NUCLEOTIDE SEQUENCE [LARGE SCALE GENOMIC DNA]</scope>
</reference>
<gene>
    <name evidence="1" type="ORF">XD82_1758</name>
    <name evidence="2" type="ORF">XE10_2097</name>
</gene>
<name>A0A117LPE6_9EURY</name>
<reference evidence="1" key="1">
    <citation type="journal article" date="2015" name="MBio">
        <title>Genome-resolved metagenomic analysis reveals roles for candidate phyla and other microbial community members in biogeochemical transformations in oil reservoirs.</title>
        <authorList>
            <person name="Hu P."/>
            <person name="Tom L."/>
            <person name="Singh A."/>
            <person name="Thomas B.C."/>
            <person name="Baker B.J."/>
            <person name="Piceno Y.M."/>
            <person name="Andersen G.L."/>
            <person name="Banfield J.F."/>
        </authorList>
    </citation>
    <scope>NUCLEOTIDE SEQUENCE [LARGE SCALE GENOMIC DNA]</scope>
    <source>
        <strain evidence="1">62_101</strain>
        <strain evidence="2">63_41</strain>
    </source>
</reference>
<dbReference type="EMBL" id="LGHE01000340">
    <property type="protein sequence ID" value="KUK98335.1"/>
    <property type="molecule type" value="Genomic_DNA"/>
</dbReference>
<dbReference type="Proteomes" id="UP000054598">
    <property type="component" value="Unassembled WGS sequence"/>
</dbReference>
<proteinExistence type="predicted"/>
<evidence type="ECO:0000313" key="3">
    <source>
        <dbReference type="Proteomes" id="UP000054323"/>
    </source>
</evidence>
<dbReference type="EMBL" id="LGGD01000275">
    <property type="protein sequence ID" value="KUK59890.1"/>
    <property type="molecule type" value="Genomic_DNA"/>
</dbReference>
<evidence type="ECO:0000313" key="2">
    <source>
        <dbReference type="EMBL" id="KUK98335.1"/>
    </source>
</evidence>